<dbReference type="InterPro" id="IPR057326">
    <property type="entry name" value="KR_dom"/>
</dbReference>
<dbReference type="PRINTS" id="PR00080">
    <property type="entry name" value="SDRFAMILY"/>
</dbReference>
<gene>
    <name evidence="6" type="ORF">BSZ37_17440</name>
</gene>
<dbReference type="PRINTS" id="PR00081">
    <property type="entry name" value="GDHRDH"/>
</dbReference>
<keyword evidence="7" id="KW-1185">Reference proteome</keyword>
<reference evidence="6 7" key="1">
    <citation type="submission" date="2016-11" db="EMBL/GenBank/DDBJ databases">
        <title>Study of marine rhodopsin-containing bacteria.</title>
        <authorList>
            <person name="Yoshizawa S."/>
            <person name="Kumagai Y."/>
            <person name="Kogure K."/>
        </authorList>
    </citation>
    <scope>NUCLEOTIDE SEQUENCE [LARGE SCALE GENOMIC DNA]</scope>
    <source>
        <strain evidence="6 7">SAORIC-28</strain>
    </source>
</reference>
<dbReference type="Proteomes" id="UP000216339">
    <property type="component" value="Unassembled WGS sequence"/>
</dbReference>
<evidence type="ECO:0000256" key="4">
    <source>
        <dbReference type="RuleBase" id="RU000363"/>
    </source>
</evidence>
<dbReference type="InterPro" id="IPR020904">
    <property type="entry name" value="Sc_DH/Rdtase_CS"/>
</dbReference>
<evidence type="ECO:0000256" key="1">
    <source>
        <dbReference type="ARBA" id="ARBA00006484"/>
    </source>
</evidence>
<name>A0A271J3L7_9BACT</name>
<dbReference type="PANTHER" id="PTHR43391">
    <property type="entry name" value="RETINOL DEHYDROGENASE-RELATED"/>
    <property type="match status" value="1"/>
</dbReference>
<dbReference type="SMART" id="SM00822">
    <property type="entry name" value="PKS_KR"/>
    <property type="match status" value="1"/>
</dbReference>
<dbReference type="OrthoDB" id="9810734at2"/>
<evidence type="ECO:0000313" key="7">
    <source>
        <dbReference type="Proteomes" id="UP000216339"/>
    </source>
</evidence>
<dbReference type="InterPro" id="IPR002347">
    <property type="entry name" value="SDR_fam"/>
</dbReference>
<dbReference type="Gene3D" id="3.40.50.720">
    <property type="entry name" value="NAD(P)-binding Rossmann-like Domain"/>
    <property type="match status" value="1"/>
</dbReference>
<protein>
    <submittedName>
        <fullName evidence="6">NAD-binding protein</fullName>
    </submittedName>
</protein>
<evidence type="ECO:0000256" key="3">
    <source>
        <dbReference type="ARBA" id="ARBA00023002"/>
    </source>
</evidence>
<accession>A0A271J3L7</accession>
<comment type="similarity">
    <text evidence="1 4">Belongs to the short-chain dehydrogenases/reductases (SDR) family.</text>
</comment>
<feature type="domain" description="Ketoreductase" evidence="5">
    <location>
        <begin position="6"/>
        <end position="196"/>
    </location>
</feature>
<dbReference type="PROSITE" id="PS00061">
    <property type="entry name" value="ADH_SHORT"/>
    <property type="match status" value="1"/>
</dbReference>
<organism evidence="6 7">
    <name type="scientific">Rubrivirga marina</name>
    <dbReference type="NCBI Taxonomy" id="1196024"/>
    <lineage>
        <taxon>Bacteria</taxon>
        <taxon>Pseudomonadati</taxon>
        <taxon>Rhodothermota</taxon>
        <taxon>Rhodothermia</taxon>
        <taxon>Rhodothermales</taxon>
        <taxon>Rubricoccaceae</taxon>
        <taxon>Rubrivirga</taxon>
    </lineage>
</organism>
<dbReference type="InterPro" id="IPR036291">
    <property type="entry name" value="NAD(P)-bd_dom_sf"/>
</dbReference>
<keyword evidence="2" id="KW-0521">NADP</keyword>
<evidence type="ECO:0000313" key="6">
    <source>
        <dbReference type="EMBL" id="PAP78092.1"/>
    </source>
</evidence>
<proteinExistence type="inferred from homology"/>
<dbReference type="SUPFAM" id="SSF51735">
    <property type="entry name" value="NAD(P)-binding Rossmann-fold domains"/>
    <property type="match status" value="1"/>
</dbReference>
<sequence length="240" mass="25066">MDLTNAVVVVTGASRGIGLATARRFLDAGARVAGLARSKDDLDRLAETFGDGFTPVVCDVADAEAAKDAIDGVASDLGQLDVLVNNAGLGRFGPVDDLDLDDWDAQIDTNLSGVFHCTRAAVPHMKRQGDARGADETGGFIVNVASIAGLIGNPELSAYNASKYGLRGFSDAIMKELRPFGIKVSCVYPGSVATEFGGSDPKPTAMSPESIAETIHHVVASPHQTLISEVVLRPMVGRKS</sequence>
<dbReference type="RefSeq" id="WP_095511766.1">
    <property type="nucleotide sequence ID" value="NZ_MQWD01000001.1"/>
</dbReference>
<dbReference type="GO" id="GO:0016491">
    <property type="term" value="F:oxidoreductase activity"/>
    <property type="evidence" value="ECO:0007669"/>
    <property type="project" value="UniProtKB-KW"/>
</dbReference>
<dbReference type="FunFam" id="3.40.50.720:FF:000084">
    <property type="entry name" value="Short-chain dehydrogenase reductase"/>
    <property type="match status" value="1"/>
</dbReference>
<dbReference type="EMBL" id="MQWD01000001">
    <property type="protein sequence ID" value="PAP78092.1"/>
    <property type="molecule type" value="Genomic_DNA"/>
</dbReference>
<comment type="caution">
    <text evidence="6">The sequence shown here is derived from an EMBL/GenBank/DDBJ whole genome shotgun (WGS) entry which is preliminary data.</text>
</comment>
<evidence type="ECO:0000259" key="5">
    <source>
        <dbReference type="SMART" id="SM00822"/>
    </source>
</evidence>
<dbReference type="PANTHER" id="PTHR43391:SF14">
    <property type="entry name" value="DEHYDROGENASE_REDUCTASE SDR FAMILY PROTEIN 7-LIKE"/>
    <property type="match status" value="1"/>
</dbReference>
<evidence type="ECO:0000256" key="2">
    <source>
        <dbReference type="ARBA" id="ARBA00022857"/>
    </source>
</evidence>
<dbReference type="AlphaFoldDB" id="A0A271J3L7"/>
<keyword evidence="3" id="KW-0560">Oxidoreductase</keyword>
<dbReference type="Pfam" id="PF00106">
    <property type="entry name" value="adh_short"/>
    <property type="match status" value="1"/>
</dbReference>